<evidence type="ECO:0000313" key="10">
    <source>
        <dbReference type="EMBL" id="MBK3515736.1"/>
    </source>
</evidence>
<evidence type="ECO:0000256" key="7">
    <source>
        <dbReference type="ARBA" id="ARBA00022842"/>
    </source>
</evidence>
<dbReference type="EMBL" id="JAENRR010000001">
    <property type="protein sequence ID" value="MBK3515736.1"/>
    <property type="molecule type" value="Genomic_DNA"/>
</dbReference>
<evidence type="ECO:0000256" key="4">
    <source>
        <dbReference type="ARBA" id="ARBA00022723"/>
    </source>
</evidence>
<keyword evidence="8 9" id="KW-0051">Antiviral defense</keyword>
<organism evidence="10 11">
    <name type="scientific">Carboxylicivirga marina</name>
    <dbReference type="NCBI Taxonomy" id="2800988"/>
    <lineage>
        <taxon>Bacteria</taxon>
        <taxon>Pseudomonadati</taxon>
        <taxon>Bacteroidota</taxon>
        <taxon>Bacteroidia</taxon>
        <taxon>Marinilabiliales</taxon>
        <taxon>Marinilabiliaceae</taxon>
        <taxon>Carboxylicivirga</taxon>
    </lineage>
</organism>
<evidence type="ECO:0000256" key="8">
    <source>
        <dbReference type="ARBA" id="ARBA00023118"/>
    </source>
</evidence>
<keyword evidence="7 9" id="KW-0460">Magnesium</keyword>
<accession>A0ABS1HDJ0</accession>
<gene>
    <name evidence="9 10" type="primary">cas2</name>
    <name evidence="10" type="ORF">JIV24_00190</name>
</gene>
<evidence type="ECO:0000256" key="6">
    <source>
        <dbReference type="ARBA" id="ARBA00022801"/>
    </source>
</evidence>
<keyword evidence="3 9" id="KW-0540">Nuclease</keyword>
<evidence type="ECO:0000256" key="5">
    <source>
        <dbReference type="ARBA" id="ARBA00022759"/>
    </source>
</evidence>
<dbReference type="NCBIfam" id="TIGR01573">
    <property type="entry name" value="cas2"/>
    <property type="match status" value="1"/>
</dbReference>
<comment type="similarity">
    <text evidence="2 9">Belongs to the CRISPR-associated endoribonuclease Cas2 protein family.</text>
</comment>
<name>A0ABS1HDJ0_9BACT</name>
<dbReference type="InterPro" id="IPR021127">
    <property type="entry name" value="CRISPR_associated_Cas2"/>
</dbReference>
<dbReference type="HAMAP" id="MF_01471">
    <property type="entry name" value="Cas2"/>
    <property type="match status" value="1"/>
</dbReference>
<sequence>MWLFVFFDLPVSSKKERKLATRFRKELIKDGFNMMQWSVYTRHCASRESADVHEKRVRSFVPDKGQITILRITDKQYGGMINIWGAQIQASEETPQQLELF</sequence>
<evidence type="ECO:0000256" key="2">
    <source>
        <dbReference type="ARBA" id="ARBA00009959"/>
    </source>
</evidence>
<comment type="subunit">
    <text evidence="9">Homodimer, forms a heterotetramer with a Cas1 homodimer.</text>
</comment>
<evidence type="ECO:0000256" key="9">
    <source>
        <dbReference type="HAMAP-Rule" id="MF_01471"/>
    </source>
</evidence>
<comment type="caution">
    <text evidence="10">The sequence shown here is derived from an EMBL/GenBank/DDBJ whole genome shotgun (WGS) entry which is preliminary data.</text>
</comment>
<dbReference type="Pfam" id="PF09827">
    <property type="entry name" value="CRISPR_Cas2"/>
    <property type="match status" value="1"/>
</dbReference>
<keyword evidence="5 9" id="KW-0255">Endonuclease</keyword>
<comment type="cofactor">
    <cofactor evidence="1 9">
        <name>Mg(2+)</name>
        <dbReference type="ChEBI" id="CHEBI:18420"/>
    </cofactor>
</comment>
<evidence type="ECO:0000256" key="3">
    <source>
        <dbReference type="ARBA" id="ARBA00022722"/>
    </source>
</evidence>
<feature type="binding site" evidence="9">
    <location>
        <position position="8"/>
    </location>
    <ligand>
        <name>Mg(2+)</name>
        <dbReference type="ChEBI" id="CHEBI:18420"/>
        <note>catalytic</note>
    </ligand>
</feature>
<dbReference type="SUPFAM" id="SSF143430">
    <property type="entry name" value="TTP0101/SSO1404-like"/>
    <property type="match status" value="1"/>
</dbReference>
<comment type="function">
    <text evidence="9">CRISPR (clustered regularly interspaced short palindromic repeat), is an adaptive immune system that provides protection against mobile genetic elements (viruses, transposable elements and conjugative plasmids). CRISPR clusters contain sequences complementary to antecedent mobile elements and target invading nucleic acids. CRISPR clusters are transcribed and processed into CRISPR RNA (crRNA). Functions as a ssRNA-specific endoribonuclease. Involved in the integration of spacer DNA into the CRISPR cassette.</text>
</comment>
<dbReference type="GO" id="GO:0004519">
    <property type="term" value="F:endonuclease activity"/>
    <property type="evidence" value="ECO:0007669"/>
    <property type="project" value="UniProtKB-KW"/>
</dbReference>
<dbReference type="InterPro" id="IPR019199">
    <property type="entry name" value="Virulence_VapD/CRISPR_Cas2"/>
</dbReference>
<keyword evidence="11" id="KW-1185">Reference proteome</keyword>
<dbReference type="Proteomes" id="UP000605676">
    <property type="component" value="Unassembled WGS sequence"/>
</dbReference>
<reference evidence="10 11" key="1">
    <citation type="submission" date="2021-01" db="EMBL/GenBank/DDBJ databases">
        <title>Carboxyliciviraga sp.nov., isolated from coastal sediments.</title>
        <authorList>
            <person name="Lu D."/>
            <person name="Zhang T."/>
        </authorList>
    </citation>
    <scope>NUCLEOTIDE SEQUENCE [LARGE SCALE GENOMIC DNA]</scope>
    <source>
        <strain evidence="10 11">N1Y132</strain>
    </source>
</reference>
<proteinExistence type="inferred from homology"/>
<evidence type="ECO:0000313" key="11">
    <source>
        <dbReference type="Proteomes" id="UP000605676"/>
    </source>
</evidence>
<evidence type="ECO:0000256" key="1">
    <source>
        <dbReference type="ARBA" id="ARBA00001946"/>
    </source>
</evidence>
<protein>
    <recommendedName>
        <fullName evidence="9">CRISPR-associated endoribonuclease Cas2</fullName>
        <ecNumber evidence="9">3.1.-.-</ecNumber>
    </recommendedName>
</protein>
<keyword evidence="6 9" id="KW-0378">Hydrolase</keyword>
<keyword evidence="4 9" id="KW-0479">Metal-binding</keyword>
<dbReference type="EC" id="3.1.-.-" evidence="9"/>